<evidence type="ECO:0000313" key="3">
    <source>
        <dbReference type="EMBL" id="SHF40589.1"/>
    </source>
</evidence>
<reference evidence="3 4" key="1">
    <citation type="submission" date="2016-11" db="EMBL/GenBank/DDBJ databases">
        <authorList>
            <person name="Jaros S."/>
            <person name="Januszkiewicz K."/>
            <person name="Wedrychowicz H."/>
        </authorList>
    </citation>
    <scope>NUCLEOTIDE SEQUENCE [LARGE SCALE GENOMIC DNA]</scope>
    <source>
        <strain evidence="3 4">DSM 18119</strain>
    </source>
</reference>
<organism evidence="3 4">
    <name type="scientific">Flavisolibacter ginsengisoli DSM 18119</name>
    <dbReference type="NCBI Taxonomy" id="1121884"/>
    <lineage>
        <taxon>Bacteria</taxon>
        <taxon>Pseudomonadati</taxon>
        <taxon>Bacteroidota</taxon>
        <taxon>Chitinophagia</taxon>
        <taxon>Chitinophagales</taxon>
        <taxon>Chitinophagaceae</taxon>
        <taxon>Flavisolibacter</taxon>
    </lineage>
</organism>
<keyword evidence="1" id="KW-0472">Membrane</keyword>
<accession>A0A1M5BDI4</accession>
<dbReference type="EMBL" id="FQUU01000010">
    <property type="protein sequence ID" value="SHF40589.1"/>
    <property type="molecule type" value="Genomic_DNA"/>
</dbReference>
<keyword evidence="1" id="KW-1133">Transmembrane helix</keyword>
<evidence type="ECO:0000259" key="2">
    <source>
        <dbReference type="Pfam" id="PF14258"/>
    </source>
</evidence>
<keyword evidence="4" id="KW-1185">Reference proteome</keyword>
<name>A0A1M5BDI4_9BACT</name>
<dbReference type="OrthoDB" id="1111222at2"/>
<feature type="domain" description="DUF4350" evidence="2">
    <location>
        <begin position="40"/>
        <end position="222"/>
    </location>
</feature>
<evidence type="ECO:0000313" key="4">
    <source>
        <dbReference type="Proteomes" id="UP000184048"/>
    </source>
</evidence>
<sequence length="403" mass="46618">MRKYTFHIIAGLVAIAFLLILVFSTKSKKMDERVTLKQSDKIPYGTAAAKELLPAIFPNATIYYNKLYPAYWDSLDMEQGNQAVIIMADQFNADEDEISRIISFVKKGNYVFLVAKSFSYEAVQAFHISYNENTIDQLINRENDSLRLRLEKPVFASDRVYLYPGKKYESSIYALDTLRSRVLGRGENGRPDFIQMQSGKGSIFIHVAPLAFSNYFLLHKDNVGYYQSALSVIPSSVNKVLWNEYYLVKPKGTKDKEPNWLGVLMKYPAFKWALLTGILTLLIFVLLGMRRMQRMIPASVRPHNDSLDFIKTMGRLYFDKKDHKNLAKKMASYFLDHVRSNYKVSTYTLDEEFARNLHYKTGYPEQEIAQLVRFINDLDGLPAISDSQLTHFHKQLELFYQNT</sequence>
<feature type="transmembrane region" description="Helical" evidence="1">
    <location>
        <begin position="201"/>
        <end position="218"/>
    </location>
</feature>
<dbReference type="AlphaFoldDB" id="A0A1M5BDI4"/>
<dbReference type="STRING" id="1121884.SAMN02745131_02535"/>
<dbReference type="Pfam" id="PF14258">
    <property type="entry name" value="DUF4350"/>
    <property type="match status" value="1"/>
</dbReference>
<proteinExistence type="predicted"/>
<keyword evidence="1" id="KW-0812">Transmembrane</keyword>
<gene>
    <name evidence="3" type="ORF">SAMN02745131_02535</name>
</gene>
<feature type="transmembrane region" description="Helical" evidence="1">
    <location>
        <begin position="269"/>
        <end position="289"/>
    </location>
</feature>
<feature type="transmembrane region" description="Helical" evidence="1">
    <location>
        <begin position="6"/>
        <end position="23"/>
    </location>
</feature>
<dbReference type="InterPro" id="IPR025646">
    <property type="entry name" value="DUF4350"/>
</dbReference>
<dbReference type="Proteomes" id="UP000184048">
    <property type="component" value="Unassembled WGS sequence"/>
</dbReference>
<dbReference type="RefSeq" id="WP_072835707.1">
    <property type="nucleotide sequence ID" value="NZ_FQUU01000010.1"/>
</dbReference>
<evidence type="ECO:0000256" key="1">
    <source>
        <dbReference type="SAM" id="Phobius"/>
    </source>
</evidence>
<protein>
    <recommendedName>
        <fullName evidence="2">DUF4350 domain-containing protein</fullName>
    </recommendedName>
</protein>